<accession>A0A8J7HMY9</accession>
<evidence type="ECO:0000259" key="1">
    <source>
        <dbReference type="Pfam" id="PF00534"/>
    </source>
</evidence>
<sequence>MKLLILHNRYRFAGGEDRVVQAEKSLLEANNHEVILLEENNHNIVSILDTFVAAGGAIYSFAAKNRVEAEINRFRPEIVHVHNFFPLLSPAVYDACSSAGVPVVQTLHNYRLACPKAMPFRDGKTCEDCIGKLMPLSSVIHACYRNSYLQSSVVATMTAWHWLRGTWQKRVDAYIVFTKFQKEKMVQAGLPAEKIYIKPNFIFHPDFSNKDYKFGDYLLFVGRLSEEKGVSVLIDAYLQNNLSIPLKIVGDGPLRQILQTKVYNAGYSNLIEFLGFQEQSEILKLMQDAKFLVISSIWYEGFPLAIVEAFACSLPVIAPKLGSMAEIIDDKVNGLFFEAGNSYDLATKINWAINHPEFLTITAKKARFTYESSYTSEANYEQLMKIYQEIINNYKINHR</sequence>
<evidence type="ECO:0000313" key="3">
    <source>
        <dbReference type="EMBL" id="MBH8555495.1"/>
    </source>
</evidence>
<feature type="domain" description="Glycosyl transferase family 1" evidence="1">
    <location>
        <begin position="216"/>
        <end position="367"/>
    </location>
</feature>
<dbReference type="AlphaFoldDB" id="A0A8J7HMY9"/>
<dbReference type="RefSeq" id="WP_214441710.1">
    <property type="nucleotide sequence ID" value="NZ_JAECZB010000095.1"/>
</dbReference>
<dbReference type="Pfam" id="PF13439">
    <property type="entry name" value="Glyco_transf_4"/>
    <property type="match status" value="1"/>
</dbReference>
<protein>
    <submittedName>
        <fullName evidence="3">Glycosyltransferase family 4 protein</fullName>
    </submittedName>
</protein>
<dbReference type="InterPro" id="IPR028098">
    <property type="entry name" value="Glyco_trans_4-like_N"/>
</dbReference>
<organism evidence="3 4">
    <name type="scientific">Atlanticothrix silvestris CENA357</name>
    <dbReference type="NCBI Taxonomy" id="1725252"/>
    <lineage>
        <taxon>Bacteria</taxon>
        <taxon>Bacillati</taxon>
        <taxon>Cyanobacteriota</taxon>
        <taxon>Cyanophyceae</taxon>
        <taxon>Nostocales</taxon>
        <taxon>Nodulariaceae</taxon>
        <taxon>Atlanticothrix</taxon>
        <taxon>Atlanticothrix silvestris</taxon>
    </lineage>
</organism>
<dbReference type="EMBL" id="JAECZB010000095">
    <property type="protein sequence ID" value="MBH8555495.1"/>
    <property type="molecule type" value="Genomic_DNA"/>
</dbReference>
<dbReference type="Proteomes" id="UP000599391">
    <property type="component" value="Unassembled WGS sequence"/>
</dbReference>
<dbReference type="InterPro" id="IPR050194">
    <property type="entry name" value="Glycosyltransferase_grp1"/>
</dbReference>
<dbReference type="CDD" id="cd03801">
    <property type="entry name" value="GT4_PimA-like"/>
    <property type="match status" value="1"/>
</dbReference>
<evidence type="ECO:0000313" key="4">
    <source>
        <dbReference type="Proteomes" id="UP000599391"/>
    </source>
</evidence>
<name>A0A8J7HMY9_9CYAN</name>
<gene>
    <name evidence="3" type="ORF">I8751_24750</name>
</gene>
<comment type="caution">
    <text evidence="3">The sequence shown here is derived from an EMBL/GenBank/DDBJ whole genome shotgun (WGS) entry which is preliminary data.</text>
</comment>
<dbReference type="Gene3D" id="3.40.50.2000">
    <property type="entry name" value="Glycogen Phosphorylase B"/>
    <property type="match status" value="2"/>
</dbReference>
<feature type="domain" description="Glycosyltransferase subfamily 4-like N-terminal" evidence="2">
    <location>
        <begin position="27"/>
        <end position="202"/>
    </location>
</feature>
<dbReference type="InterPro" id="IPR001296">
    <property type="entry name" value="Glyco_trans_1"/>
</dbReference>
<reference evidence="3 4" key="1">
    <citation type="journal article" date="2021" name="Int. J. Syst. Evol. Microbiol.">
        <title>Amazonocrinis nigriterrae gen. nov., sp. nov., Atlanticothrix silvestris gen. nov., sp. nov. and Dendronalium phyllosphericum gen. nov., sp. nov., nostocacean cyanobacteria from Brazilian environments.</title>
        <authorList>
            <person name="Alvarenga D.O."/>
            <person name="Andreote A.P.D."/>
            <person name="Branco L.H.Z."/>
            <person name="Delbaje E."/>
            <person name="Cruz R.B."/>
            <person name="Varani A.M."/>
            <person name="Fiore M.F."/>
        </authorList>
    </citation>
    <scope>NUCLEOTIDE SEQUENCE [LARGE SCALE GENOMIC DNA]</scope>
    <source>
        <strain evidence="3 4">CENA357</strain>
    </source>
</reference>
<dbReference type="GO" id="GO:0016757">
    <property type="term" value="F:glycosyltransferase activity"/>
    <property type="evidence" value="ECO:0007669"/>
    <property type="project" value="InterPro"/>
</dbReference>
<keyword evidence="4" id="KW-1185">Reference proteome</keyword>
<dbReference type="PANTHER" id="PTHR45947:SF13">
    <property type="entry name" value="TRANSFERASE"/>
    <property type="match status" value="1"/>
</dbReference>
<dbReference type="Pfam" id="PF00534">
    <property type="entry name" value="Glycos_transf_1"/>
    <property type="match status" value="1"/>
</dbReference>
<evidence type="ECO:0000259" key="2">
    <source>
        <dbReference type="Pfam" id="PF13439"/>
    </source>
</evidence>
<dbReference type="PANTHER" id="PTHR45947">
    <property type="entry name" value="SULFOQUINOVOSYL TRANSFERASE SQD2"/>
    <property type="match status" value="1"/>
</dbReference>
<proteinExistence type="predicted"/>
<dbReference type="SUPFAM" id="SSF53756">
    <property type="entry name" value="UDP-Glycosyltransferase/glycogen phosphorylase"/>
    <property type="match status" value="1"/>
</dbReference>